<evidence type="ECO:0000259" key="6">
    <source>
        <dbReference type="SMART" id="SM00382"/>
    </source>
</evidence>
<dbReference type="EMBL" id="JACORU010000018">
    <property type="protein sequence ID" value="MBC5768496.1"/>
    <property type="molecule type" value="Genomic_DNA"/>
</dbReference>
<dbReference type="InterPro" id="IPR029069">
    <property type="entry name" value="HotDog_dom_sf"/>
</dbReference>
<dbReference type="Pfam" id="PF03061">
    <property type="entry name" value="4HBT"/>
    <property type="match status" value="1"/>
</dbReference>
<dbReference type="InterPro" id="IPR003736">
    <property type="entry name" value="PAAI_dom"/>
</dbReference>
<comment type="similarity">
    <text evidence="1">Belongs to the SIMIBI class G3E GTPase family. ArgK/MeaB subfamily.</text>
</comment>
<keyword evidence="5" id="KW-0143">Chaperone</keyword>
<name>A0A923ME83_9BURK</name>
<keyword evidence="2" id="KW-0547">Nucleotide-binding</keyword>
<dbReference type="NCBIfam" id="TIGR00369">
    <property type="entry name" value="unchar_dom_1"/>
    <property type="match status" value="1"/>
</dbReference>
<organism evidence="7 8">
    <name type="scientific">Ramlibacter albus</name>
    <dbReference type="NCBI Taxonomy" id="2079448"/>
    <lineage>
        <taxon>Bacteria</taxon>
        <taxon>Pseudomonadati</taxon>
        <taxon>Pseudomonadota</taxon>
        <taxon>Betaproteobacteria</taxon>
        <taxon>Burkholderiales</taxon>
        <taxon>Comamonadaceae</taxon>
        <taxon>Ramlibacter</taxon>
    </lineage>
</organism>
<dbReference type="InterPro" id="IPR003593">
    <property type="entry name" value="AAA+_ATPase"/>
</dbReference>
<dbReference type="PANTHER" id="PTHR43087">
    <property type="entry name" value="LYSINE/ARGININE/ORNITHINE TRANSPORT SYSTEM KINASE"/>
    <property type="match status" value="1"/>
</dbReference>
<dbReference type="SUPFAM" id="SSF54637">
    <property type="entry name" value="Thioesterase/thiol ester dehydrase-isomerase"/>
    <property type="match status" value="1"/>
</dbReference>
<keyword evidence="3" id="KW-0378">Hydrolase</keyword>
<dbReference type="AlphaFoldDB" id="A0A923ME83"/>
<dbReference type="Pfam" id="PF03308">
    <property type="entry name" value="MeaB"/>
    <property type="match status" value="1"/>
</dbReference>
<dbReference type="GO" id="GO:0003924">
    <property type="term" value="F:GTPase activity"/>
    <property type="evidence" value="ECO:0007669"/>
    <property type="project" value="InterPro"/>
</dbReference>
<dbReference type="GO" id="GO:0005525">
    <property type="term" value="F:GTP binding"/>
    <property type="evidence" value="ECO:0007669"/>
    <property type="project" value="UniProtKB-KW"/>
</dbReference>
<dbReference type="InterPro" id="IPR005129">
    <property type="entry name" value="GTPase_ArgK"/>
</dbReference>
<dbReference type="GO" id="GO:0016289">
    <property type="term" value="F:acyl-CoA hydrolase activity"/>
    <property type="evidence" value="ECO:0007669"/>
    <property type="project" value="UniProtKB-ARBA"/>
</dbReference>
<evidence type="ECO:0000256" key="2">
    <source>
        <dbReference type="ARBA" id="ARBA00022741"/>
    </source>
</evidence>
<gene>
    <name evidence="7" type="primary">meaB</name>
    <name evidence="7" type="ORF">H8R02_28810</name>
</gene>
<comment type="caution">
    <text evidence="7">The sequence shown here is derived from an EMBL/GenBank/DDBJ whole genome shotgun (WGS) entry which is preliminary data.</text>
</comment>
<dbReference type="SUPFAM" id="SSF52540">
    <property type="entry name" value="P-loop containing nucleoside triphosphate hydrolases"/>
    <property type="match status" value="1"/>
</dbReference>
<proteinExistence type="inferred from homology"/>
<dbReference type="SMART" id="SM00382">
    <property type="entry name" value="AAA"/>
    <property type="match status" value="1"/>
</dbReference>
<protein>
    <submittedName>
        <fullName evidence="7">Methylmalonyl Co-A mutase-associated GTPase MeaB</fullName>
    </submittedName>
</protein>
<evidence type="ECO:0000256" key="5">
    <source>
        <dbReference type="ARBA" id="ARBA00023186"/>
    </source>
</evidence>
<keyword evidence="4" id="KW-0342">GTP-binding</keyword>
<dbReference type="InterPro" id="IPR052040">
    <property type="entry name" value="GTPase/Isobutyryl-CoA_mutase"/>
</dbReference>
<feature type="domain" description="AAA+ ATPase" evidence="6">
    <location>
        <begin position="53"/>
        <end position="271"/>
    </location>
</feature>
<evidence type="ECO:0000313" key="7">
    <source>
        <dbReference type="EMBL" id="MBC5768496.1"/>
    </source>
</evidence>
<dbReference type="InterPro" id="IPR027417">
    <property type="entry name" value="P-loop_NTPase"/>
</dbReference>
<evidence type="ECO:0000256" key="1">
    <source>
        <dbReference type="ARBA" id="ARBA00009625"/>
    </source>
</evidence>
<dbReference type="InterPro" id="IPR006683">
    <property type="entry name" value="Thioestr_dom"/>
</dbReference>
<dbReference type="NCBIfam" id="TIGR00750">
    <property type="entry name" value="lao"/>
    <property type="match status" value="1"/>
</dbReference>
<dbReference type="CDD" id="cd03443">
    <property type="entry name" value="PaaI_thioesterase"/>
    <property type="match status" value="1"/>
</dbReference>
<dbReference type="Gene3D" id="3.10.129.10">
    <property type="entry name" value="Hotdog Thioesterase"/>
    <property type="match status" value="1"/>
</dbReference>
<reference evidence="7" key="1">
    <citation type="submission" date="2020-08" db="EMBL/GenBank/DDBJ databases">
        <title>Ramlibacter sp. GTP1 16S ribosomal RNA gene genome sequencing and assembly.</title>
        <authorList>
            <person name="Kang M."/>
        </authorList>
    </citation>
    <scope>NUCLEOTIDE SEQUENCE</scope>
    <source>
        <strain evidence="7">GTP1</strain>
    </source>
</reference>
<dbReference type="Proteomes" id="UP000596827">
    <property type="component" value="Unassembled WGS sequence"/>
</dbReference>
<dbReference type="PANTHER" id="PTHR43087:SF1">
    <property type="entry name" value="LAO_AO TRANSPORT SYSTEM ATPASE"/>
    <property type="match status" value="1"/>
</dbReference>
<evidence type="ECO:0000256" key="3">
    <source>
        <dbReference type="ARBA" id="ARBA00022801"/>
    </source>
</evidence>
<sequence length="402" mass="41933">MHARRNLRAAAPRARVRARPGDRVSVDRLALARTLSRIERGDAVAFDTQSLGRAHVVGITGAPGAGKSTLVNLLLGEWLSRGRKTGVLAVDPSSPITGGAVLGDRVRMGEHGAHGDVFIRSVASRGHLGGLAQGTRTMVDALDAAGFDVVLVETVGAGQSEVEIVEVADTRIVACPPGLGDDVQSIKAGILEIADILVVTKSDLPSADRTMRDLRDMLHLRAAAPEGAWKVPVLGTSTQDKLGVPELADRIAAHAQAAGRGRRLTAVDPVAGHVHALWARDPFAQSLGVRLRGAGSGTATVALTLQPSHINFNGTCHGGVTFSLADTAFGLASNSHGVIAAGIDAHITYQNPATTGDTLVARAVEVSRSKKLAVYRVDVTRESDGAALCSFTGTVYRTERPN</sequence>
<dbReference type="Gene3D" id="3.40.50.300">
    <property type="entry name" value="P-loop containing nucleotide triphosphate hydrolases"/>
    <property type="match status" value="1"/>
</dbReference>
<evidence type="ECO:0000256" key="4">
    <source>
        <dbReference type="ARBA" id="ARBA00023134"/>
    </source>
</evidence>
<accession>A0A923ME83</accession>
<evidence type="ECO:0000313" key="8">
    <source>
        <dbReference type="Proteomes" id="UP000596827"/>
    </source>
</evidence>
<keyword evidence="8" id="KW-1185">Reference proteome</keyword>